<dbReference type="AlphaFoldDB" id="A0A0C9VR75"/>
<accession>A0A0C9VR75</accession>
<name>A0A0C9VR75_SPHS4</name>
<sequence length="129" mass="14568">MQLREEMNSKKQKRRKILNSLGRLITSHELGLVILEQIAQDEAREQEEIAAKKAKEVVAQHTLEDLILNKATRKFDGAVKSMKKPALQALAYALDLTRDGNREVLTMSILQRFEEQPALKGGCEIQGTI</sequence>
<organism evidence="1 2">
    <name type="scientific">Sphaerobolus stellatus (strain SS14)</name>
    <dbReference type="NCBI Taxonomy" id="990650"/>
    <lineage>
        <taxon>Eukaryota</taxon>
        <taxon>Fungi</taxon>
        <taxon>Dikarya</taxon>
        <taxon>Basidiomycota</taxon>
        <taxon>Agaricomycotina</taxon>
        <taxon>Agaricomycetes</taxon>
        <taxon>Phallomycetidae</taxon>
        <taxon>Geastrales</taxon>
        <taxon>Sphaerobolaceae</taxon>
        <taxon>Sphaerobolus</taxon>
    </lineage>
</organism>
<reference evidence="1 2" key="1">
    <citation type="submission" date="2014-06" db="EMBL/GenBank/DDBJ databases">
        <title>Evolutionary Origins and Diversification of the Mycorrhizal Mutualists.</title>
        <authorList>
            <consortium name="DOE Joint Genome Institute"/>
            <consortium name="Mycorrhizal Genomics Consortium"/>
            <person name="Kohler A."/>
            <person name="Kuo A."/>
            <person name="Nagy L.G."/>
            <person name="Floudas D."/>
            <person name="Copeland A."/>
            <person name="Barry K.W."/>
            <person name="Cichocki N."/>
            <person name="Veneault-Fourrey C."/>
            <person name="LaButti K."/>
            <person name="Lindquist E.A."/>
            <person name="Lipzen A."/>
            <person name="Lundell T."/>
            <person name="Morin E."/>
            <person name="Murat C."/>
            <person name="Riley R."/>
            <person name="Ohm R."/>
            <person name="Sun H."/>
            <person name="Tunlid A."/>
            <person name="Henrissat B."/>
            <person name="Grigoriev I.V."/>
            <person name="Hibbett D.S."/>
            <person name="Martin F."/>
        </authorList>
    </citation>
    <scope>NUCLEOTIDE SEQUENCE [LARGE SCALE GENOMIC DNA]</scope>
    <source>
        <strain evidence="1 2">SS14</strain>
    </source>
</reference>
<dbReference type="Proteomes" id="UP000054279">
    <property type="component" value="Unassembled WGS sequence"/>
</dbReference>
<evidence type="ECO:0000313" key="1">
    <source>
        <dbReference type="EMBL" id="KIJ44877.1"/>
    </source>
</evidence>
<evidence type="ECO:0000313" key="2">
    <source>
        <dbReference type="Proteomes" id="UP000054279"/>
    </source>
</evidence>
<keyword evidence="2" id="KW-1185">Reference proteome</keyword>
<proteinExistence type="predicted"/>
<gene>
    <name evidence="1" type="ORF">M422DRAFT_251501</name>
</gene>
<dbReference type="HOGENOM" id="CLU_1950187_0_0_1"/>
<dbReference type="EMBL" id="KN837114">
    <property type="protein sequence ID" value="KIJ44877.1"/>
    <property type="molecule type" value="Genomic_DNA"/>
</dbReference>
<protein>
    <submittedName>
        <fullName evidence="1">Uncharacterized protein</fullName>
    </submittedName>
</protein>